<evidence type="ECO:0000313" key="8">
    <source>
        <dbReference type="Proteomes" id="UP000284621"/>
    </source>
</evidence>
<reference evidence="5 6" key="1">
    <citation type="submission" date="2018-08" db="EMBL/GenBank/DDBJ databases">
        <title>A genome reference for cultivated species of the human gut microbiota.</title>
        <authorList>
            <person name="Zou Y."/>
            <person name="Xue W."/>
            <person name="Luo G."/>
        </authorList>
    </citation>
    <scope>NUCLEOTIDE SEQUENCE [LARGE SCALE GENOMIC DNA]</scope>
    <source>
        <strain evidence="4 7">AF31-17AC</strain>
        <strain evidence="3 6">AF45-14BH</strain>
        <strain evidence="2 8">AM34-3LB</strain>
        <strain evidence="1 5">TM10-1AC</strain>
    </source>
</reference>
<evidence type="ECO:0000313" key="2">
    <source>
        <dbReference type="EMBL" id="RHC65083.1"/>
    </source>
</evidence>
<dbReference type="Proteomes" id="UP000262524">
    <property type="component" value="Unassembled WGS sequence"/>
</dbReference>
<dbReference type="EMBL" id="QSOE01000032">
    <property type="protein sequence ID" value="RGI88766.1"/>
    <property type="molecule type" value="Genomic_DNA"/>
</dbReference>
<gene>
    <name evidence="3" type="ORF">DW068_13450</name>
    <name evidence="2" type="ORF">DW833_07285</name>
    <name evidence="4" type="ORF">DWZ29_14215</name>
    <name evidence="1" type="ORF">DXD91_06565</name>
</gene>
<dbReference type="EMBL" id="QRNJ01000063">
    <property type="protein sequence ID" value="RHK35553.1"/>
    <property type="molecule type" value="Genomic_DNA"/>
</dbReference>
<dbReference type="Proteomes" id="UP000284621">
    <property type="component" value="Unassembled WGS sequence"/>
</dbReference>
<accession>A0A374NRY7</accession>
<sequence>MEREERRRFAMIKIALVIGLAFVIQFVLSSFQMKNFNNEFVRLRRKGKVAIGRKSGGFHAGAIVMFRIDEKGIIQESRKIEGTTFLARVKDFPGFEGRYVGDLSVNDVEKSHKNLRKAVEDAALTYKKYMAGEEIAQPPSNFQKAGNVVTNLFNRRAGA</sequence>
<evidence type="ECO:0000313" key="7">
    <source>
        <dbReference type="Proteomes" id="UP000283700"/>
    </source>
</evidence>
<dbReference type="Proteomes" id="UP000283497">
    <property type="component" value="Unassembled WGS sequence"/>
</dbReference>
<keyword evidence="8" id="KW-1185">Reference proteome</keyword>
<dbReference type="Proteomes" id="UP000283700">
    <property type="component" value="Unassembled WGS sequence"/>
</dbReference>
<comment type="caution">
    <text evidence="1">The sequence shown here is derived from an EMBL/GenBank/DDBJ whole genome shotgun (WGS) entry which is preliminary data.</text>
</comment>
<protein>
    <submittedName>
        <fullName evidence="1">Transcriptional regulator</fullName>
    </submittedName>
</protein>
<dbReference type="EMBL" id="QRQO01000056">
    <property type="protein sequence ID" value="RHN09000.1"/>
    <property type="molecule type" value="Genomic_DNA"/>
</dbReference>
<evidence type="ECO:0000313" key="4">
    <source>
        <dbReference type="EMBL" id="RHN09000.1"/>
    </source>
</evidence>
<proteinExistence type="predicted"/>
<dbReference type="OrthoDB" id="9096700at2"/>
<dbReference type="Pfam" id="PF06923">
    <property type="entry name" value="GutM"/>
    <property type="match status" value="1"/>
</dbReference>
<organism evidence="1 5">
    <name type="scientific">Anaerobutyricum hallii</name>
    <dbReference type="NCBI Taxonomy" id="39488"/>
    <lineage>
        <taxon>Bacteria</taxon>
        <taxon>Bacillati</taxon>
        <taxon>Bacillota</taxon>
        <taxon>Clostridia</taxon>
        <taxon>Lachnospirales</taxon>
        <taxon>Lachnospiraceae</taxon>
        <taxon>Anaerobutyricum</taxon>
    </lineage>
</organism>
<dbReference type="InterPro" id="IPR009693">
    <property type="entry name" value="Glucitol_operon_activator"/>
</dbReference>
<evidence type="ECO:0000313" key="1">
    <source>
        <dbReference type="EMBL" id="RGI88766.1"/>
    </source>
</evidence>
<evidence type="ECO:0000313" key="3">
    <source>
        <dbReference type="EMBL" id="RHK35553.1"/>
    </source>
</evidence>
<name>A0A374NRY7_9FIRM</name>
<evidence type="ECO:0000313" key="5">
    <source>
        <dbReference type="Proteomes" id="UP000262524"/>
    </source>
</evidence>
<dbReference type="EMBL" id="QSID01000007">
    <property type="protein sequence ID" value="RHC65083.1"/>
    <property type="molecule type" value="Genomic_DNA"/>
</dbReference>
<dbReference type="AlphaFoldDB" id="A0A374NRY7"/>
<evidence type="ECO:0000313" key="6">
    <source>
        <dbReference type="Proteomes" id="UP000283497"/>
    </source>
</evidence>